<dbReference type="SUPFAM" id="SSF46689">
    <property type="entry name" value="Homeodomain-like"/>
    <property type="match status" value="1"/>
</dbReference>
<dbReference type="SUPFAM" id="SSF48498">
    <property type="entry name" value="Tetracyclin repressor-like, C-terminal domain"/>
    <property type="match status" value="1"/>
</dbReference>
<evidence type="ECO:0000259" key="3">
    <source>
        <dbReference type="PROSITE" id="PS50977"/>
    </source>
</evidence>
<reference evidence="4" key="1">
    <citation type="journal article" date="2023" name="Antibiotics">
        <title>Prevalence and Molecular Characterization of Methicillin-Resistant Staphylococci (MRS) and Mammaliicocci (MRM) in Dromedary Camels from Algeria: First Detection of SCCmec-mecC Hybrid in Methicillin-Resistant Mammaliicoccus lentus.</title>
        <authorList>
            <person name="Belhout C."/>
            <person name="Boyen F."/>
            <person name="Vereecke N."/>
            <person name="Theuns S."/>
            <person name="Taibi N."/>
            <person name="Stegger M."/>
            <person name="de la Fe-Rodriguez P.Y."/>
            <person name="Bouayad L."/>
            <person name="Elgroud R."/>
            <person name="Butaye P."/>
        </authorList>
    </citation>
    <scope>NUCLEOTIDE SEQUENCE</scope>
    <source>
        <strain evidence="4">7048</strain>
    </source>
</reference>
<dbReference type="InterPro" id="IPR023772">
    <property type="entry name" value="DNA-bd_HTH_TetR-type_CS"/>
</dbReference>
<sequence length="211" mass="24875">MSDTFYNLDKAKRQKIINASLLEFASHGFSRSSTNRIVQEAGIGKGMLFYYFENKAGLFKFLVDYCLEFIERYYFEQIDMDEKDIFKRLVHQTRIKSDLFTMHPSMSQFLSKVVIDKDNFQHITEGQKEYIVNLQNKVQSQLFDDIDTSLFRDDLDVNQSVKIIQFSIAGLSESIMARVTDEMINSNDYSIFYEEFDAYINEMRKIFYKGS</sequence>
<dbReference type="GO" id="GO:0006355">
    <property type="term" value="P:regulation of DNA-templated transcription"/>
    <property type="evidence" value="ECO:0007669"/>
    <property type="project" value="UniProtKB-ARBA"/>
</dbReference>
<dbReference type="PANTHER" id="PTHR30328:SF54">
    <property type="entry name" value="HTH-TYPE TRANSCRIPTIONAL REPRESSOR SCO4008"/>
    <property type="match status" value="1"/>
</dbReference>
<dbReference type="EMBL" id="CP118848">
    <property type="protein sequence ID" value="WHI60417.1"/>
    <property type="molecule type" value="Genomic_DNA"/>
</dbReference>
<dbReference type="PANTHER" id="PTHR30328">
    <property type="entry name" value="TRANSCRIPTIONAL REPRESSOR"/>
    <property type="match status" value="1"/>
</dbReference>
<dbReference type="InterPro" id="IPR036271">
    <property type="entry name" value="Tet_transcr_reg_TetR-rel_C_sf"/>
</dbReference>
<dbReference type="InterPro" id="IPR009057">
    <property type="entry name" value="Homeodomain-like_sf"/>
</dbReference>
<dbReference type="GeneID" id="99677760"/>
<evidence type="ECO:0000313" key="4">
    <source>
        <dbReference type="EMBL" id="WHI60417.1"/>
    </source>
</evidence>
<accession>A0AAX3W4W1</accession>
<gene>
    <name evidence="4" type="ORF">PYH69_01975</name>
</gene>
<dbReference type="PRINTS" id="PR00455">
    <property type="entry name" value="HTHTETR"/>
</dbReference>
<evidence type="ECO:0000256" key="2">
    <source>
        <dbReference type="PROSITE-ProRule" id="PRU00335"/>
    </source>
</evidence>
<dbReference type="Proteomes" id="UP001223261">
    <property type="component" value="Chromosome"/>
</dbReference>
<dbReference type="InterPro" id="IPR050109">
    <property type="entry name" value="HTH-type_TetR-like_transc_reg"/>
</dbReference>
<dbReference type="Gene3D" id="1.10.357.10">
    <property type="entry name" value="Tetracycline Repressor, domain 2"/>
    <property type="match status" value="1"/>
</dbReference>
<name>A0AAX3W4W1_MAMLE</name>
<protein>
    <submittedName>
        <fullName evidence="4">TetR/AcrR family transcriptional regulator</fullName>
    </submittedName>
</protein>
<evidence type="ECO:0000256" key="1">
    <source>
        <dbReference type="ARBA" id="ARBA00023125"/>
    </source>
</evidence>
<evidence type="ECO:0000313" key="5">
    <source>
        <dbReference type="Proteomes" id="UP001223261"/>
    </source>
</evidence>
<keyword evidence="1 2" id="KW-0238">DNA-binding</keyword>
<feature type="domain" description="HTH tetR-type" evidence="3">
    <location>
        <begin position="10"/>
        <end position="70"/>
    </location>
</feature>
<dbReference type="Gene3D" id="1.10.10.60">
    <property type="entry name" value="Homeodomain-like"/>
    <property type="match status" value="1"/>
</dbReference>
<dbReference type="PROSITE" id="PS01081">
    <property type="entry name" value="HTH_TETR_1"/>
    <property type="match status" value="1"/>
</dbReference>
<feature type="DNA-binding region" description="H-T-H motif" evidence="2">
    <location>
        <begin position="33"/>
        <end position="52"/>
    </location>
</feature>
<dbReference type="InterPro" id="IPR001647">
    <property type="entry name" value="HTH_TetR"/>
</dbReference>
<organism evidence="4 5">
    <name type="scientific">Mammaliicoccus lentus</name>
    <name type="common">Staphylococcus lentus</name>
    <dbReference type="NCBI Taxonomy" id="42858"/>
    <lineage>
        <taxon>Bacteria</taxon>
        <taxon>Bacillati</taxon>
        <taxon>Bacillota</taxon>
        <taxon>Bacilli</taxon>
        <taxon>Bacillales</taxon>
        <taxon>Staphylococcaceae</taxon>
        <taxon>Mammaliicoccus</taxon>
    </lineage>
</organism>
<proteinExistence type="predicted"/>
<dbReference type="PROSITE" id="PS50977">
    <property type="entry name" value="HTH_TETR_2"/>
    <property type="match status" value="1"/>
</dbReference>
<dbReference type="GO" id="GO:0003677">
    <property type="term" value="F:DNA binding"/>
    <property type="evidence" value="ECO:0007669"/>
    <property type="project" value="UniProtKB-UniRule"/>
</dbReference>
<dbReference type="Pfam" id="PF00440">
    <property type="entry name" value="TetR_N"/>
    <property type="match status" value="1"/>
</dbReference>
<dbReference type="AlphaFoldDB" id="A0AAX3W4W1"/>
<dbReference type="RefSeq" id="WP_016999347.1">
    <property type="nucleotide sequence ID" value="NZ_CP059679.1"/>
</dbReference>